<evidence type="ECO:0000313" key="2">
    <source>
        <dbReference type="EMBL" id="PJF35284.1"/>
    </source>
</evidence>
<protein>
    <submittedName>
        <fullName evidence="2">Ribonucleotide-diphosphate reductase</fullName>
    </submittedName>
</protein>
<evidence type="ECO:0000313" key="3">
    <source>
        <dbReference type="Proteomes" id="UP000229681"/>
    </source>
</evidence>
<comment type="cofactor">
    <cofactor evidence="1">
        <name>Fe cation</name>
        <dbReference type="ChEBI" id="CHEBI:24875"/>
    </cofactor>
</comment>
<proteinExistence type="predicted"/>
<dbReference type="GO" id="GO:0009263">
    <property type="term" value="P:deoxyribonucleotide biosynthetic process"/>
    <property type="evidence" value="ECO:0007669"/>
    <property type="project" value="InterPro"/>
</dbReference>
<dbReference type="GO" id="GO:0016491">
    <property type="term" value="F:oxidoreductase activity"/>
    <property type="evidence" value="ECO:0007669"/>
    <property type="project" value="InterPro"/>
</dbReference>
<organism evidence="2 3">
    <name type="scientific">Candidatus Thermofonsia Clade 1 bacterium</name>
    <dbReference type="NCBI Taxonomy" id="2364210"/>
    <lineage>
        <taxon>Bacteria</taxon>
        <taxon>Bacillati</taxon>
        <taxon>Chloroflexota</taxon>
        <taxon>Candidatus Thermofontia</taxon>
        <taxon>Candidatus Thermofonsia Clade 1</taxon>
    </lineage>
</organism>
<dbReference type="InterPro" id="IPR000358">
    <property type="entry name" value="RNR_small_fam"/>
</dbReference>
<dbReference type="Gene3D" id="1.10.620.20">
    <property type="entry name" value="Ribonucleotide Reductase, subunit A"/>
    <property type="match status" value="1"/>
</dbReference>
<name>A0A2M8PCL4_9CHLR</name>
<sequence length="269" mass="30264">MRLDHTLLPLRDYHKAKRLMWDPQDLDFSQDQRDWAAMSEREQDLIRRAIALFIGGEAAVTDDLAPLLIALKREGGHLEEEMFLTTQLFEEAKHVEFFDAVIGKVLGETPEPSQIAGDNYRQLFAELSAALDALLSDHSRQAQARAVASYHMTIEGVLAETGYYGIFKALRTKGLMPGLTQGLEYVQRDEARHIAFGLHLLSRLTAEAPEVRAVVDAQLNKLLPLAQGVFMELLSAYLPNIPFDLDLNDIVGYAGRQYMARLSVLERAR</sequence>
<dbReference type="SUPFAM" id="SSF47240">
    <property type="entry name" value="Ferritin-like"/>
    <property type="match status" value="1"/>
</dbReference>
<comment type="caution">
    <text evidence="2">The sequence shown here is derived from an EMBL/GenBank/DDBJ whole genome shotgun (WGS) entry which is preliminary data.</text>
</comment>
<reference evidence="2 3" key="1">
    <citation type="submission" date="2017-11" db="EMBL/GenBank/DDBJ databases">
        <title>Evolution of Phototrophy in the Chloroflexi Phylum Driven by Horizontal Gene Transfer.</title>
        <authorList>
            <person name="Ward L.M."/>
            <person name="Hemp J."/>
            <person name="Shih P.M."/>
            <person name="Mcglynn S.E."/>
            <person name="Fischer W."/>
        </authorList>
    </citation>
    <scope>NUCLEOTIDE SEQUENCE [LARGE SCALE GENOMIC DNA]</scope>
    <source>
        <strain evidence="2">JP3_13</strain>
    </source>
</reference>
<dbReference type="AlphaFoldDB" id="A0A2M8PCL4"/>
<gene>
    <name evidence="2" type="ORF">CUN49_11315</name>
</gene>
<accession>A0A2M8PCL4</accession>
<dbReference type="EMBL" id="PGTM01000178">
    <property type="protein sequence ID" value="PJF35284.1"/>
    <property type="molecule type" value="Genomic_DNA"/>
</dbReference>
<dbReference type="PANTHER" id="PTHR23409">
    <property type="entry name" value="RIBONUCLEOSIDE-DIPHOSPHATE REDUCTASE SMALL CHAIN"/>
    <property type="match status" value="1"/>
</dbReference>
<dbReference type="Pfam" id="PF00268">
    <property type="entry name" value="Ribonuc_red_sm"/>
    <property type="match status" value="1"/>
</dbReference>
<dbReference type="Proteomes" id="UP000229681">
    <property type="component" value="Unassembled WGS sequence"/>
</dbReference>
<evidence type="ECO:0000256" key="1">
    <source>
        <dbReference type="ARBA" id="ARBA00001962"/>
    </source>
</evidence>
<dbReference type="InterPro" id="IPR009078">
    <property type="entry name" value="Ferritin-like_SF"/>
</dbReference>
<dbReference type="PANTHER" id="PTHR23409:SF36">
    <property type="entry name" value="R2-LIKE LIGAND BINDING OXIDASE"/>
    <property type="match status" value="1"/>
</dbReference>
<dbReference type="InterPro" id="IPR012348">
    <property type="entry name" value="RNR-like"/>
</dbReference>